<sequence>MNNFKSICEQFSFILKGKSKIEKNSCSVSLHRNFKVLVQGRLSSSVAQVEVLFESIDQNGKALCLSEIAILEEEIPLFMQSTYNQQRLIVSALHNHWLFTEPSIMYIHIQSIEPPLEFAKKMEHAFSFLKSYPVP</sequence>
<accession>A0ABM8YUP8</accession>
<reference evidence="1 2" key="1">
    <citation type="submission" date="2021-10" db="EMBL/GenBank/DDBJ databases">
        <authorList>
            <person name="Criscuolo A."/>
        </authorList>
    </citation>
    <scope>NUCLEOTIDE SEQUENCE [LARGE SCALE GENOMIC DNA]</scope>
    <source>
        <strain evidence="2">CIP 111883</strain>
    </source>
</reference>
<dbReference type="EMBL" id="CAKJTJ010000066">
    <property type="protein sequence ID" value="CAG9623702.1"/>
    <property type="molecule type" value="Genomic_DNA"/>
</dbReference>
<dbReference type="InterPro" id="IPR011094">
    <property type="entry name" value="Uncharacterised_LppY/LpqO"/>
</dbReference>
<gene>
    <name evidence="1" type="ORF">BACCIP111883_04534</name>
</gene>
<dbReference type="RefSeq" id="WP_230505383.1">
    <property type="nucleotide sequence ID" value="NZ_CAKJTJ010000066.1"/>
</dbReference>
<evidence type="ECO:0000313" key="2">
    <source>
        <dbReference type="Proteomes" id="UP000789833"/>
    </source>
</evidence>
<dbReference type="Pfam" id="PF07485">
    <property type="entry name" value="DUF1529"/>
    <property type="match status" value="1"/>
</dbReference>
<name>A0ABM8YUP8_9BACI</name>
<protein>
    <recommendedName>
        <fullName evidence="3">DUF1259 domain-containing protein</fullName>
    </recommendedName>
</protein>
<keyword evidence="2" id="KW-1185">Reference proteome</keyword>
<organism evidence="1 2">
    <name type="scientific">Sutcliffiella rhizosphaerae</name>
    <dbReference type="NCBI Taxonomy" id="2880967"/>
    <lineage>
        <taxon>Bacteria</taxon>
        <taxon>Bacillati</taxon>
        <taxon>Bacillota</taxon>
        <taxon>Bacilli</taxon>
        <taxon>Bacillales</taxon>
        <taxon>Bacillaceae</taxon>
        <taxon>Sutcliffiella</taxon>
    </lineage>
</organism>
<evidence type="ECO:0008006" key="3">
    <source>
        <dbReference type="Google" id="ProtNLM"/>
    </source>
</evidence>
<comment type="caution">
    <text evidence="1">The sequence shown here is derived from an EMBL/GenBank/DDBJ whole genome shotgun (WGS) entry which is preliminary data.</text>
</comment>
<evidence type="ECO:0000313" key="1">
    <source>
        <dbReference type="EMBL" id="CAG9623702.1"/>
    </source>
</evidence>
<dbReference type="Proteomes" id="UP000789833">
    <property type="component" value="Unassembled WGS sequence"/>
</dbReference>
<proteinExistence type="predicted"/>